<dbReference type="AlphaFoldDB" id="A0A1F7XYY0"/>
<dbReference type="InterPro" id="IPR000415">
    <property type="entry name" value="Nitroreductase-like"/>
</dbReference>
<evidence type="ECO:0000313" key="2">
    <source>
        <dbReference type="Proteomes" id="UP000176741"/>
    </source>
</evidence>
<dbReference type="EMBL" id="MGGD01000041">
    <property type="protein sequence ID" value="OGM20206.1"/>
    <property type="molecule type" value="Genomic_DNA"/>
</dbReference>
<dbReference type="GO" id="GO:0016491">
    <property type="term" value="F:oxidoreductase activity"/>
    <property type="evidence" value="ECO:0007669"/>
    <property type="project" value="InterPro"/>
</dbReference>
<protein>
    <recommendedName>
        <fullName evidence="3">Nitroreductase domain-containing protein</fullName>
    </recommendedName>
</protein>
<sequence length="373" mass="41942">MSNEIFKGIRENLIWPKTKELDIYHNRKNFAAWEITPLKNFQNKKFREIAEYFVSWGILAPSAHNKQPWIVDLDENEKNLTVYPDPKALGTSSDKYGRQANVGIGCFTANLSLALNAYGLTPIYSLQTNGRHKTSKVQFDLGNIHSGYLVNTKILELIKVRRAYRGPFVEGYEIDEYLLEQFKTIASNEGVMLKIIQDQGRKNKIGKAQALADMAVLKIPAFRNELAGHLVTNDTNETRVMPGNTFGLNDEEAQEVHDALISSKQMPGHFAAGFPRSDQEGVIKSSVAFTILAHNQNENSFIRSGIALEKIWLMCQANGLGVRIMAGMIESPLHNLALKTILNEMSKYPAVFACIGLPEKDSWPKSPREQIKF</sequence>
<dbReference type="SUPFAM" id="SSF55469">
    <property type="entry name" value="FMN-dependent nitroreductase-like"/>
    <property type="match status" value="1"/>
</dbReference>
<name>A0A1F7XYY0_9BACT</name>
<evidence type="ECO:0008006" key="3">
    <source>
        <dbReference type="Google" id="ProtNLM"/>
    </source>
</evidence>
<accession>A0A1F7XYY0</accession>
<proteinExistence type="predicted"/>
<gene>
    <name evidence="1" type="ORF">A2771_03450</name>
</gene>
<organism evidence="1 2">
    <name type="scientific">Candidatus Woesebacteria bacterium RIFCSPHIGHO2_01_FULL_38_26b</name>
    <dbReference type="NCBI Taxonomy" id="1802491"/>
    <lineage>
        <taxon>Bacteria</taxon>
        <taxon>Candidatus Woeseibacteriota</taxon>
    </lineage>
</organism>
<dbReference type="Gene3D" id="3.40.109.10">
    <property type="entry name" value="NADH Oxidase"/>
    <property type="match status" value="1"/>
</dbReference>
<comment type="caution">
    <text evidence="1">The sequence shown here is derived from an EMBL/GenBank/DDBJ whole genome shotgun (WGS) entry which is preliminary data.</text>
</comment>
<reference evidence="1 2" key="1">
    <citation type="journal article" date="2016" name="Nat. Commun.">
        <title>Thousands of microbial genomes shed light on interconnected biogeochemical processes in an aquifer system.</title>
        <authorList>
            <person name="Anantharaman K."/>
            <person name="Brown C.T."/>
            <person name="Hug L.A."/>
            <person name="Sharon I."/>
            <person name="Castelle C.J."/>
            <person name="Probst A.J."/>
            <person name="Thomas B.C."/>
            <person name="Singh A."/>
            <person name="Wilkins M.J."/>
            <person name="Karaoz U."/>
            <person name="Brodie E.L."/>
            <person name="Williams K.H."/>
            <person name="Hubbard S.S."/>
            <person name="Banfield J.F."/>
        </authorList>
    </citation>
    <scope>NUCLEOTIDE SEQUENCE [LARGE SCALE GENOMIC DNA]</scope>
</reference>
<evidence type="ECO:0000313" key="1">
    <source>
        <dbReference type="EMBL" id="OGM20206.1"/>
    </source>
</evidence>
<dbReference type="Proteomes" id="UP000176741">
    <property type="component" value="Unassembled WGS sequence"/>
</dbReference>